<organism evidence="1 2">
    <name type="scientific">Pseudomonas fluorescens</name>
    <dbReference type="NCBI Taxonomy" id="294"/>
    <lineage>
        <taxon>Bacteria</taxon>
        <taxon>Pseudomonadati</taxon>
        <taxon>Pseudomonadota</taxon>
        <taxon>Gammaproteobacteria</taxon>
        <taxon>Pseudomonadales</taxon>
        <taxon>Pseudomonadaceae</taxon>
        <taxon>Pseudomonas</taxon>
    </lineage>
</organism>
<reference evidence="1 2" key="1">
    <citation type="submission" date="2015-05" db="EMBL/GenBank/DDBJ databases">
        <title>A genomic and transcriptomic approach to investigate the blue pigment phenotype in Pseudomonas fluorescens.</title>
        <authorList>
            <person name="Andreani N.A."/>
            <person name="Cardazzo B."/>
        </authorList>
    </citation>
    <scope>NUCLEOTIDE SEQUENCE [LARGE SCALE GENOMIC DNA]</scope>
    <source>
        <strain evidence="1 2">Ps_22</strain>
    </source>
</reference>
<proteinExistence type="predicted"/>
<sequence length="222" mass="22476">MSASSTVSTACGASCFMPAASTFGSSLSSAQALRCPAEALSPLARTALIFSSPAPATTLLLPALNNAAESAAACSGLMPAAFAAAPWSCTTAPISADSALSDTWVPSTFVASARSKACARSRCIDSRQPPMISPAFLTSILNAVARIAASRANCCRSARRPTGSILPDASLRSLPIPERAAAYSTFARSTALAPLAATTGSDAMARLASRNALRSCRANINS</sequence>
<gene>
    <name evidence="1" type="ORF">PFLmoz3_03401</name>
</gene>
<comment type="caution">
    <text evidence="1">The sequence shown here is derived from an EMBL/GenBank/DDBJ whole genome shotgun (WGS) entry which is preliminary data.</text>
</comment>
<dbReference type="PATRIC" id="fig|294.194.peg.3779"/>
<dbReference type="AlphaFoldDB" id="A0A120G799"/>
<accession>A0A120G799</accession>
<evidence type="ECO:0000313" key="1">
    <source>
        <dbReference type="EMBL" id="KWV86936.1"/>
    </source>
</evidence>
<name>A0A120G799_PSEFL</name>
<dbReference type="EMBL" id="LCYA01000083">
    <property type="protein sequence ID" value="KWV86936.1"/>
    <property type="molecule type" value="Genomic_DNA"/>
</dbReference>
<protein>
    <submittedName>
        <fullName evidence="1">Uncharacterized protein</fullName>
    </submittedName>
</protein>
<evidence type="ECO:0000313" key="2">
    <source>
        <dbReference type="Proteomes" id="UP000061348"/>
    </source>
</evidence>
<dbReference type="Proteomes" id="UP000061348">
    <property type="component" value="Unassembled WGS sequence"/>
</dbReference>